<dbReference type="EMBL" id="JBHSEH010000022">
    <property type="protein sequence ID" value="MFC4427370.1"/>
    <property type="molecule type" value="Genomic_DNA"/>
</dbReference>
<keyword evidence="2" id="KW-0012">Acyltransferase</keyword>
<protein>
    <submittedName>
        <fullName evidence="2">GNAT family N-acetyltransferase</fullName>
        <ecNumber evidence="2">2.3.-.-</ecNumber>
    </submittedName>
</protein>
<proteinExistence type="predicted"/>
<dbReference type="Pfam" id="PF00583">
    <property type="entry name" value="Acetyltransf_1"/>
    <property type="match status" value="1"/>
</dbReference>
<organism evidence="2 3">
    <name type="scientific">Deinococcus navajonensis</name>
    <dbReference type="NCBI Taxonomy" id="309884"/>
    <lineage>
        <taxon>Bacteria</taxon>
        <taxon>Thermotogati</taxon>
        <taxon>Deinococcota</taxon>
        <taxon>Deinococci</taxon>
        <taxon>Deinococcales</taxon>
        <taxon>Deinococcaceae</taxon>
        <taxon>Deinococcus</taxon>
    </lineage>
</organism>
<comment type="caution">
    <text evidence="2">The sequence shown here is derived from an EMBL/GenBank/DDBJ whole genome shotgun (WGS) entry which is preliminary data.</text>
</comment>
<keyword evidence="3" id="KW-1185">Reference proteome</keyword>
<keyword evidence="2" id="KW-0808">Transferase</keyword>
<name>A0ABV8XSU1_9DEIO</name>
<dbReference type="RefSeq" id="WP_380040791.1">
    <property type="nucleotide sequence ID" value="NZ_JBHSEH010000022.1"/>
</dbReference>
<dbReference type="SUPFAM" id="SSF55729">
    <property type="entry name" value="Acyl-CoA N-acyltransferases (Nat)"/>
    <property type="match status" value="1"/>
</dbReference>
<dbReference type="Gene3D" id="3.40.630.30">
    <property type="match status" value="1"/>
</dbReference>
<dbReference type="InterPro" id="IPR000182">
    <property type="entry name" value="GNAT_dom"/>
</dbReference>
<evidence type="ECO:0000313" key="3">
    <source>
        <dbReference type="Proteomes" id="UP001595998"/>
    </source>
</evidence>
<accession>A0ABV8XSU1</accession>
<evidence type="ECO:0000259" key="1">
    <source>
        <dbReference type="PROSITE" id="PS51186"/>
    </source>
</evidence>
<dbReference type="CDD" id="cd04301">
    <property type="entry name" value="NAT_SF"/>
    <property type="match status" value="1"/>
</dbReference>
<dbReference type="InterPro" id="IPR016181">
    <property type="entry name" value="Acyl_CoA_acyltransferase"/>
</dbReference>
<dbReference type="PROSITE" id="PS51186">
    <property type="entry name" value="GNAT"/>
    <property type="match status" value="1"/>
</dbReference>
<gene>
    <name evidence="2" type="ORF">ACFOZ9_14225</name>
</gene>
<dbReference type="GO" id="GO:0016746">
    <property type="term" value="F:acyltransferase activity"/>
    <property type="evidence" value="ECO:0007669"/>
    <property type="project" value="UniProtKB-KW"/>
</dbReference>
<dbReference type="Proteomes" id="UP001595998">
    <property type="component" value="Unassembled WGS sequence"/>
</dbReference>
<reference evidence="3" key="1">
    <citation type="journal article" date="2019" name="Int. J. Syst. Evol. Microbiol.">
        <title>The Global Catalogue of Microorganisms (GCM) 10K type strain sequencing project: providing services to taxonomists for standard genome sequencing and annotation.</title>
        <authorList>
            <consortium name="The Broad Institute Genomics Platform"/>
            <consortium name="The Broad Institute Genome Sequencing Center for Infectious Disease"/>
            <person name="Wu L."/>
            <person name="Ma J."/>
        </authorList>
    </citation>
    <scope>NUCLEOTIDE SEQUENCE [LARGE SCALE GENOMIC DNA]</scope>
    <source>
        <strain evidence="3">CCUG 56029</strain>
    </source>
</reference>
<dbReference type="EC" id="2.3.-.-" evidence="2"/>
<evidence type="ECO:0000313" key="2">
    <source>
        <dbReference type="EMBL" id="MFC4427370.1"/>
    </source>
</evidence>
<feature type="domain" description="N-acetyltransferase" evidence="1">
    <location>
        <begin position="1"/>
        <end position="136"/>
    </location>
</feature>
<sequence>MLHAGPPLCPVLQALLQQAMFPDPARVALAFEAYRRLPGRHIFSWEEQGRAVSAAGLQVDGRVAELLHLGTCPEATRQGHARRLLQAVTAHLDLKELSAETDDEAAGFYRRSGFAVSPAPSKGGRSRFRCVWTAPA</sequence>